<feature type="transmembrane region" description="Helical" evidence="1">
    <location>
        <begin position="134"/>
        <end position="161"/>
    </location>
</feature>
<dbReference type="EMBL" id="CP013023">
    <property type="protein sequence ID" value="ANF98199.1"/>
    <property type="molecule type" value="Genomic_DNA"/>
</dbReference>
<dbReference type="PANTHER" id="PTHR39165">
    <property type="entry name" value="IG HYPOTHETICAL 17883"/>
    <property type="match status" value="1"/>
</dbReference>
<reference evidence="2 3" key="2">
    <citation type="journal article" date="2016" name="Int. J. Syst. Evol. Microbiol.">
        <title>Paenibacillus bovis sp. nov., isolated from raw yak (Bos grunniens) milk.</title>
        <authorList>
            <person name="Gao C."/>
            <person name="Han J."/>
            <person name="Liu Z."/>
            <person name="Xu X."/>
            <person name="Hang F."/>
            <person name="Wu Z."/>
        </authorList>
    </citation>
    <scope>NUCLEOTIDE SEQUENCE [LARGE SCALE GENOMIC DNA]</scope>
    <source>
        <strain evidence="2 3">BD3526</strain>
    </source>
</reference>
<dbReference type="Proteomes" id="UP000078148">
    <property type="component" value="Chromosome"/>
</dbReference>
<dbReference type="STRING" id="1616788.AR543_20735"/>
<organism evidence="2 3">
    <name type="scientific">Paenibacillus bovis</name>
    <dbReference type="NCBI Taxonomy" id="1616788"/>
    <lineage>
        <taxon>Bacteria</taxon>
        <taxon>Bacillati</taxon>
        <taxon>Bacillota</taxon>
        <taxon>Bacilli</taxon>
        <taxon>Bacillales</taxon>
        <taxon>Paenibacillaceae</taxon>
        <taxon>Paenibacillus</taxon>
    </lineage>
</organism>
<accession>A0A172ZKY4</accession>
<keyword evidence="1" id="KW-1133">Transmembrane helix</keyword>
<feature type="transmembrane region" description="Helical" evidence="1">
    <location>
        <begin position="30"/>
        <end position="46"/>
    </location>
</feature>
<evidence type="ECO:0000313" key="3">
    <source>
        <dbReference type="Proteomes" id="UP000078148"/>
    </source>
</evidence>
<keyword evidence="1" id="KW-0812">Transmembrane</keyword>
<dbReference type="AlphaFoldDB" id="A0A172ZKY4"/>
<name>A0A172ZKY4_9BACL</name>
<reference evidence="3" key="1">
    <citation type="submission" date="2015-10" db="EMBL/GenBank/DDBJ databases">
        <title>Genome of Paenibacillus bovis sp. nov.</title>
        <authorList>
            <person name="Wu Z."/>
            <person name="Gao C."/>
            <person name="Liu Z."/>
            <person name="Zheng H."/>
        </authorList>
    </citation>
    <scope>NUCLEOTIDE SEQUENCE [LARGE SCALE GENOMIC DNA]</scope>
    <source>
        <strain evidence="3">BD3526</strain>
    </source>
</reference>
<evidence type="ECO:0008006" key="4">
    <source>
        <dbReference type="Google" id="ProtNLM"/>
    </source>
</evidence>
<sequence length="162" mass="17641">MVEVIGWILVIALFVVGMLGTIYPVLPGALAIYFAFFVYGWFFSFAEFGPWFWIIQTVIVIALFVADYLVSAYGTKKFGGTRLSVILSTIGLIIGPFVIPAFGLILGPLIGALAGELISGKNFQTALKVAWGTMLGLLSSAIVKIILQLGMIIIWIIWIVVH</sequence>
<protein>
    <recommendedName>
        <fullName evidence="4">DUF456 domain-containing protein</fullName>
    </recommendedName>
</protein>
<gene>
    <name evidence="2" type="ORF">AR543_20735</name>
</gene>
<dbReference type="KEGG" id="pbv:AR543_20735"/>
<dbReference type="Pfam" id="PF04306">
    <property type="entry name" value="DUF456"/>
    <property type="match status" value="1"/>
</dbReference>
<dbReference type="OrthoDB" id="9808460at2"/>
<feature type="transmembrane region" description="Helical" evidence="1">
    <location>
        <begin position="85"/>
        <end position="114"/>
    </location>
</feature>
<feature type="transmembrane region" description="Helical" evidence="1">
    <location>
        <begin position="52"/>
        <end position="73"/>
    </location>
</feature>
<dbReference type="RefSeq" id="WP_060536277.1">
    <property type="nucleotide sequence ID" value="NZ_CP013023.1"/>
</dbReference>
<keyword evidence="1" id="KW-0472">Membrane</keyword>
<evidence type="ECO:0000256" key="1">
    <source>
        <dbReference type="SAM" id="Phobius"/>
    </source>
</evidence>
<proteinExistence type="predicted"/>
<dbReference type="PANTHER" id="PTHR39165:SF1">
    <property type="entry name" value="DUF456 DOMAIN-CONTAINING PROTEIN"/>
    <property type="match status" value="1"/>
</dbReference>
<evidence type="ECO:0000313" key="2">
    <source>
        <dbReference type="EMBL" id="ANF98199.1"/>
    </source>
</evidence>
<keyword evidence="3" id="KW-1185">Reference proteome</keyword>
<dbReference type="InterPro" id="IPR007403">
    <property type="entry name" value="DUF456"/>
</dbReference>